<feature type="compositionally biased region" description="Basic and acidic residues" evidence="1">
    <location>
        <begin position="74"/>
        <end position="91"/>
    </location>
</feature>
<protein>
    <submittedName>
        <fullName evidence="2">Uncharacterized protein</fullName>
    </submittedName>
</protein>
<accession>A0A645C5U0</accession>
<evidence type="ECO:0000256" key="1">
    <source>
        <dbReference type="SAM" id="MobiDB-lite"/>
    </source>
</evidence>
<name>A0A645C5U0_9ZZZZ</name>
<feature type="region of interest" description="Disordered" evidence="1">
    <location>
        <begin position="1"/>
        <end position="25"/>
    </location>
</feature>
<proteinExistence type="predicted"/>
<sequence>MGHGRKDEAHVRKMRSGDGAGADTVQLPGPCLPYGGAPVPVVRAGVHSGKPGQGADGRGRDDTGGQIAVFLKKRTAEKEAPAARLQGRDEPGTPPGSFRVSGTRVS</sequence>
<evidence type="ECO:0000313" key="2">
    <source>
        <dbReference type="EMBL" id="MPM73032.1"/>
    </source>
</evidence>
<dbReference type="EMBL" id="VSSQ01025112">
    <property type="protein sequence ID" value="MPM73032.1"/>
    <property type="molecule type" value="Genomic_DNA"/>
</dbReference>
<comment type="caution">
    <text evidence="2">The sequence shown here is derived from an EMBL/GenBank/DDBJ whole genome shotgun (WGS) entry which is preliminary data.</text>
</comment>
<feature type="compositionally biased region" description="Basic and acidic residues" evidence="1">
    <location>
        <begin position="1"/>
        <end position="11"/>
    </location>
</feature>
<reference evidence="2" key="1">
    <citation type="submission" date="2019-08" db="EMBL/GenBank/DDBJ databases">
        <authorList>
            <person name="Kucharzyk K."/>
            <person name="Murdoch R.W."/>
            <person name="Higgins S."/>
            <person name="Loffler F."/>
        </authorList>
    </citation>
    <scope>NUCLEOTIDE SEQUENCE</scope>
</reference>
<feature type="region of interest" description="Disordered" evidence="1">
    <location>
        <begin position="42"/>
        <end position="106"/>
    </location>
</feature>
<gene>
    <name evidence="2" type="ORF">SDC9_120008</name>
</gene>
<organism evidence="2">
    <name type="scientific">bioreactor metagenome</name>
    <dbReference type="NCBI Taxonomy" id="1076179"/>
    <lineage>
        <taxon>unclassified sequences</taxon>
        <taxon>metagenomes</taxon>
        <taxon>ecological metagenomes</taxon>
    </lineage>
</organism>
<dbReference type="AlphaFoldDB" id="A0A645C5U0"/>